<sequence>MSLFPPIPLARRHPRHWLPALLIALCAAAASTLLSLPRLAPLPLSDYQSFACSTPDPAGKPTLQLLSLTDAYAEDLASLSCQGRTVAERFAGAEIRWRPRSFLSARDILEGRYDLFWNRRHLVEGMVPEFFEYYQALLQTPNYPLYWLSNGAAPAMSQQYLEGRVVGLLADTTSQTYYQRPMNALNRAGLQLGRDQLRLFPDPQALYRAFATGEVDLISSPLFVVDGFGLPYEHHLLIDNNVPSGTWYVRKSLVGSGVDCDLLAALEATSALFPAGGRVADGIHCP</sequence>
<organism evidence="1 2">
    <name type="scientific">Parahaliea aestuarii</name>
    <dbReference type="NCBI Taxonomy" id="1852021"/>
    <lineage>
        <taxon>Bacteria</taxon>
        <taxon>Pseudomonadati</taxon>
        <taxon>Pseudomonadota</taxon>
        <taxon>Gammaproteobacteria</taxon>
        <taxon>Cellvibrionales</taxon>
        <taxon>Halieaceae</taxon>
        <taxon>Parahaliea</taxon>
    </lineage>
</organism>
<dbReference type="OrthoDB" id="5901335at2"/>
<name>A0A5C8ZYD4_9GAMM</name>
<dbReference type="AlphaFoldDB" id="A0A5C8ZYD4"/>
<protein>
    <submittedName>
        <fullName evidence="1">Amino acid ABC transporter substrate-binding protein</fullName>
    </submittedName>
</protein>
<keyword evidence="2" id="KW-1185">Reference proteome</keyword>
<gene>
    <name evidence="1" type="ORF">FVW59_06565</name>
</gene>
<comment type="caution">
    <text evidence="1">The sequence shown here is derived from an EMBL/GenBank/DDBJ whole genome shotgun (WGS) entry which is preliminary data.</text>
</comment>
<dbReference type="EMBL" id="VRYZ01000002">
    <property type="protein sequence ID" value="TXS93488.1"/>
    <property type="molecule type" value="Genomic_DNA"/>
</dbReference>
<reference evidence="1 2" key="1">
    <citation type="submission" date="2019-08" db="EMBL/GenBank/DDBJ databases">
        <title>Parahaliea maris sp. nov., isolated from the surface seawater.</title>
        <authorList>
            <person name="Liu Y."/>
        </authorList>
    </citation>
    <scope>NUCLEOTIDE SEQUENCE [LARGE SCALE GENOMIC DNA]</scope>
    <source>
        <strain evidence="1 2">S2-26</strain>
    </source>
</reference>
<evidence type="ECO:0000313" key="2">
    <source>
        <dbReference type="Proteomes" id="UP000321933"/>
    </source>
</evidence>
<evidence type="ECO:0000313" key="1">
    <source>
        <dbReference type="EMBL" id="TXS93488.1"/>
    </source>
</evidence>
<proteinExistence type="predicted"/>
<accession>A0A5C8ZYD4</accession>
<dbReference type="RefSeq" id="WP_148063423.1">
    <property type="nucleotide sequence ID" value="NZ_VRYZ01000002.1"/>
</dbReference>
<dbReference type="Proteomes" id="UP000321933">
    <property type="component" value="Unassembled WGS sequence"/>
</dbReference>
<dbReference type="SUPFAM" id="SSF53850">
    <property type="entry name" value="Periplasmic binding protein-like II"/>
    <property type="match status" value="1"/>
</dbReference>